<sequence length="134" mass="15611">MQVKLLENQREQSPCPEECGTEPILRKEGKRVFKAIRAEFENKKEEMQARPLENYREESSRLVTKTGYRRKTLIYRHPFDLGCWLYAAQEVPSPTVKKKKKIVSGAQSPPKLSERNLPPLDNDGVHERSLRPSY</sequence>
<dbReference type="Proteomes" id="UP000887013">
    <property type="component" value="Unassembled WGS sequence"/>
</dbReference>
<dbReference type="EMBL" id="BMAW01051852">
    <property type="protein sequence ID" value="GFS82683.1"/>
    <property type="molecule type" value="Genomic_DNA"/>
</dbReference>
<evidence type="ECO:0000313" key="3">
    <source>
        <dbReference type="Proteomes" id="UP000887013"/>
    </source>
</evidence>
<feature type="compositionally biased region" description="Basic and acidic residues" evidence="1">
    <location>
        <begin position="123"/>
        <end position="134"/>
    </location>
</feature>
<organism evidence="2 3">
    <name type="scientific">Nephila pilipes</name>
    <name type="common">Giant wood spider</name>
    <name type="synonym">Nephila maculata</name>
    <dbReference type="NCBI Taxonomy" id="299642"/>
    <lineage>
        <taxon>Eukaryota</taxon>
        <taxon>Metazoa</taxon>
        <taxon>Ecdysozoa</taxon>
        <taxon>Arthropoda</taxon>
        <taxon>Chelicerata</taxon>
        <taxon>Arachnida</taxon>
        <taxon>Araneae</taxon>
        <taxon>Araneomorphae</taxon>
        <taxon>Entelegynae</taxon>
        <taxon>Araneoidea</taxon>
        <taxon>Nephilidae</taxon>
        <taxon>Nephila</taxon>
    </lineage>
</organism>
<name>A0A8X6T8U7_NEPPI</name>
<keyword evidence="3" id="KW-1185">Reference proteome</keyword>
<comment type="caution">
    <text evidence="2">The sequence shown here is derived from an EMBL/GenBank/DDBJ whole genome shotgun (WGS) entry which is preliminary data.</text>
</comment>
<evidence type="ECO:0000256" key="1">
    <source>
        <dbReference type="SAM" id="MobiDB-lite"/>
    </source>
</evidence>
<feature type="region of interest" description="Disordered" evidence="1">
    <location>
        <begin position="1"/>
        <end position="21"/>
    </location>
</feature>
<gene>
    <name evidence="2" type="ORF">NPIL_700911</name>
</gene>
<feature type="region of interest" description="Disordered" evidence="1">
    <location>
        <begin position="93"/>
        <end position="134"/>
    </location>
</feature>
<proteinExistence type="predicted"/>
<accession>A0A8X6T8U7</accession>
<evidence type="ECO:0000313" key="2">
    <source>
        <dbReference type="EMBL" id="GFS82683.1"/>
    </source>
</evidence>
<reference evidence="2" key="1">
    <citation type="submission" date="2020-08" db="EMBL/GenBank/DDBJ databases">
        <title>Multicomponent nature underlies the extraordinary mechanical properties of spider dragline silk.</title>
        <authorList>
            <person name="Kono N."/>
            <person name="Nakamura H."/>
            <person name="Mori M."/>
            <person name="Yoshida Y."/>
            <person name="Ohtoshi R."/>
            <person name="Malay A.D."/>
            <person name="Moran D.A.P."/>
            <person name="Tomita M."/>
            <person name="Numata K."/>
            <person name="Arakawa K."/>
        </authorList>
    </citation>
    <scope>NUCLEOTIDE SEQUENCE</scope>
</reference>
<dbReference type="AlphaFoldDB" id="A0A8X6T8U7"/>
<protein>
    <submittedName>
        <fullName evidence="2">Uncharacterized protein</fullName>
    </submittedName>
</protein>